<dbReference type="Gene3D" id="2.60.40.1170">
    <property type="entry name" value="Mu homology domain, subdomain B"/>
    <property type="match status" value="1"/>
</dbReference>
<dbReference type="VEuPathDB" id="TriTrypDB:LdCL_310039900"/>
<dbReference type="VEuPathDB" id="TriTrypDB:LDHU3_31.5360"/>
<dbReference type="VEuPathDB" id="TriTrypDB:LDHU3_31.5370"/>
<feature type="region of interest" description="Disordered" evidence="1">
    <location>
        <begin position="1"/>
        <end position="27"/>
    </location>
</feature>
<evidence type="ECO:0000313" key="4">
    <source>
        <dbReference type="Proteomes" id="UP000318447"/>
    </source>
</evidence>
<dbReference type="Gene3D" id="3.30.450.60">
    <property type="match status" value="1"/>
</dbReference>
<dbReference type="InterPro" id="IPR036168">
    <property type="entry name" value="AP2_Mu_C_sf"/>
</dbReference>
<accession>A0A504X0D0</accession>
<dbReference type="PANTHER" id="PTHR10529">
    <property type="entry name" value="AP COMPLEX SUBUNIT MU"/>
    <property type="match status" value="1"/>
</dbReference>
<keyword evidence="2" id="KW-1133">Transmembrane helix</keyword>
<keyword evidence="2" id="KW-0472">Membrane</keyword>
<name>A0A504X0D0_LEIDO</name>
<evidence type="ECO:0000256" key="2">
    <source>
        <dbReference type="SAM" id="Phobius"/>
    </source>
</evidence>
<proteinExistence type="predicted"/>
<dbReference type="SUPFAM" id="SSF64356">
    <property type="entry name" value="SNARE-like"/>
    <property type="match status" value="1"/>
</dbReference>
<reference evidence="4" key="1">
    <citation type="submission" date="2019-02" db="EMBL/GenBank/DDBJ databases">
        <title>FDA dAtabase for Regulatory Grade micrObial Sequences (FDA-ARGOS): Supporting development and validation of Infectious Disease Dx tests.</title>
        <authorList>
            <person name="Duncan R."/>
            <person name="Fisher C."/>
            <person name="Tallon L."/>
            <person name="Sadzewicz L."/>
            <person name="Sengamalay N."/>
            <person name="Ott S."/>
            <person name="Godinez A."/>
            <person name="Nagaraj S."/>
            <person name="Vavikolanu K."/>
            <person name="Nadendla S."/>
            <person name="Aluvathingal J."/>
            <person name="Sichtig H."/>
        </authorList>
    </citation>
    <scope>NUCLEOTIDE SEQUENCE [LARGE SCALE GENOMIC DNA]</scope>
    <source>
        <strain evidence="4">FDAARGOS_361</strain>
    </source>
</reference>
<dbReference type="InterPro" id="IPR011012">
    <property type="entry name" value="Longin-like_dom_sf"/>
</dbReference>
<gene>
    <name evidence="3" type="ORF">CGC21_10730</name>
</gene>
<dbReference type="AlphaFoldDB" id="A0A504X0D0"/>
<dbReference type="InterPro" id="IPR050431">
    <property type="entry name" value="Adaptor_comp_med_subunit"/>
</dbReference>
<keyword evidence="2" id="KW-0812">Transmembrane</keyword>
<protein>
    <submittedName>
        <fullName evidence="3">Adaptor complexes medium subunit family protein</fullName>
    </submittedName>
</protein>
<dbReference type="VEuPathDB" id="TriTrypDB:LdBPK_313160.1"/>
<comment type="caution">
    <text evidence="3">The sequence shown here is derived from an EMBL/GenBank/DDBJ whole genome shotgun (WGS) entry which is preliminary data.</text>
</comment>
<organism evidence="3 4">
    <name type="scientific">Leishmania donovani</name>
    <dbReference type="NCBI Taxonomy" id="5661"/>
    <lineage>
        <taxon>Eukaryota</taxon>
        <taxon>Discoba</taxon>
        <taxon>Euglenozoa</taxon>
        <taxon>Kinetoplastea</taxon>
        <taxon>Metakinetoplastina</taxon>
        <taxon>Trypanosomatida</taxon>
        <taxon>Trypanosomatidae</taxon>
        <taxon>Leishmaniinae</taxon>
        <taxon>Leishmania</taxon>
    </lineage>
</organism>
<feature type="transmembrane region" description="Helical" evidence="2">
    <location>
        <begin position="70"/>
        <end position="87"/>
    </location>
</feature>
<dbReference type="EMBL" id="RHLC01000006">
    <property type="protein sequence ID" value="TPP42461.1"/>
    <property type="molecule type" value="Genomic_DNA"/>
</dbReference>
<dbReference type="VEuPathDB" id="TriTrypDB:LdCL_310039800"/>
<dbReference type="Proteomes" id="UP000318447">
    <property type="component" value="Unassembled WGS sequence"/>
</dbReference>
<evidence type="ECO:0000313" key="3">
    <source>
        <dbReference type="EMBL" id="TPP42461.1"/>
    </source>
</evidence>
<evidence type="ECO:0000256" key="1">
    <source>
        <dbReference type="SAM" id="MobiDB-lite"/>
    </source>
</evidence>
<sequence>MDDGGAVAVDHASVETPDAVNGGSAAQSSAKSDAYRFPAGEVMDAVKKRDFNAMQTHATKLVQSQWKEEYNVPAACVVIFIVMWYWIAWTRRSIRRKCEATKASVKQQTDEMVEIVRNMTEKWKVDMSKANKQMQGIIDKNSELTRDIDRMTTALRSCSIRPTAASAAAIAPTVSVVKRVDPVDEEAPAEATETAAGESSEALAMLEFMDYREDIPDNTYKAFFRRYSYPGQPARPGLARGLVLAEFLIRMAQLLTDYLGIVSEEIVRNNFTLVHELLDRVGDFGVVETEANRLQPFTVNDVVPVDLLERNEAYVKFLERVAVVFNACGTVVATVKGALALKSFLAGTPSVTVGLSSEVVLRDELTDGQPLHPPGANVLEVAGCAVGVTSSADNSLTWRPAGRGEGGGLVNICAAAVDRVESALSLNTGHQAYLRFTTAGEIAAAMQREFRPLWV</sequence>
<dbReference type="SUPFAM" id="SSF49447">
    <property type="entry name" value="Second domain of Mu2 adaptin subunit (ap50) of ap2 adaptor"/>
    <property type="match status" value="1"/>
</dbReference>